<dbReference type="GO" id="GO:0004803">
    <property type="term" value="F:transposase activity"/>
    <property type="evidence" value="ECO:0007669"/>
    <property type="project" value="InterPro"/>
</dbReference>
<evidence type="ECO:0000256" key="3">
    <source>
        <dbReference type="ARBA" id="ARBA00022578"/>
    </source>
</evidence>
<dbReference type="AlphaFoldDB" id="A0AAI8X2V1"/>
<keyword evidence="4" id="KW-0238">DNA-binding</keyword>
<comment type="similarity">
    <text evidence="2">Belongs to the transposase mutator family.</text>
</comment>
<evidence type="ECO:0008006" key="8">
    <source>
        <dbReference type="Google" id="ProtNLM"/>
    </source>
</evidence>
<dbReference type="InterPro" id="IPR001207">
    <property type="entry name" value="Transposase_mutator"/>
</dbReference>
<dbReference type="GO" id="GO:0006313">
    <property type="term" value="P:DNA transposition"/>
    <property type="evidence" value="ECO:0007669"/>
    <property type="project" value="InterPro"/>
</dbReference>
<gene>
    <name evidence="6" type="ORF">JPH1_25530</name>
</gene>
<evidence type="ECO:0000256" key="2">
    <source>
        <dbReference type="ARBA" id="ARBA00010961"/>
    </source>
</evidence>
<evidence type="ECO:0000256" key="4">
    <source>
        <dbReference type="ARBA" id="ARBA00023125"/>
    </source>
</evidence>
<proteinExistence type="inferred from homology"/>
<dbReference type="EMBL" id="AP020326">
    <property type="protein sequence ID" value="BBN48078.1"/>
    <property type="molecule type" value="Genomic_DNA"/>
</dbReference>
<dbReference type="GO" id="GO:0003677">
    <property type="term" value="F:DNA binding"/>
    <property type="evidence" value="ECO:0007669"/>
    <property type="project" value="UniProtKB-KW"/>
</dbReference>
<protein>
    <recommendedName>
        <fullName evidence="8">Transposase</fullName>
    </recommendedName>
</protein>
<evidence type="ECO:0000256" key="1">
    <source>
        <dbReference type="ARBA" id="ARBA00002190"/>
    </source>
</evidence>
<accession>A0AAI8X2V1</accession>
<evidence type="ECO:0000313" key="6">
    <source>
        <dbReference type="EMBL" id="BBN48078.1"/>
    </source>
</evidence>
<evidence type="ECO:0000256" key="5">
    <source>
        <dbReference type="ARBA" id="ARBA00023172"/>
    </source>
</evidence>
<comment type="function">
    <text evidence="1">Required for the transposition of the insertion element.</text>
</comment>
<organism evidence="6 7">
    <name type="scientific">Mycobacterium avium subsp. hominissuis</name>
    <dbReference type="NCBI Taxonomy" id="439334"/>
    <lineage>
        <taxon>Bacteria</taxon>
        <taxon>Bacillati</taxon>
        <taxon>Actinomycetota</taxon>
        <taxon>Actinomycetes</taxon>
        <taxon>Mycobacteriales</taxon>
        <taxon>Mycobacteriaceae</taxon>
        <taxon>Mycobacterium</taxon>
        <taxon>Mycobacterium avium complex (MAC)</taxon>
    </lineage>
</organism>
<keyword evidence="3" id="KW-0815">Transposition</keyword>
<sequence length="81" mass="8880">MSPESRLTDRLNKEIKRRTDVVGVFPNPAALLRLAGSVLVEAHDEWQVAEKRYLSETTLALLHPRSDSADQSVAVPAAITA</sequence>
<reference evidence="6 7" key="1">
    <citation type="submission" date="2019-09" db="EMBL/GenBank/DDBJ databases">
        <title>Complete genome sequence of Mycobacterium avium subsp. hominissuis strain JP-H-1.</title>
        <authorList>
            <person name="Kinoshita Y."/>
            <person name="Niwa H."/>
            <person name="Uchida-Fujii E."/>
            <person name="Nukada T."/>
        </authorList>
    </citation>
    <scope>NUCLEOTIDE SEQUENCE [LARGE SCALE GENOMIC DNA]</scope>
    <source>
        <strain evidence="6 7">JP-H-1</strain>
    </source>
</reference>
<name>A0AAI8X2V1_MYCAV</name>
<keyword evidence="5" id="KW-0233">DNA recombination</keyword>
<dbReference type="Pfam" id="PF00872">
    <property type="entry name" value="Transposase_mut"/>
    <property type="match status" value="1"/>
</dbReference>
<evidence type="ECO:0000313" key="7">
    <source>
        <dbReference type="Proteomes" id="UP000327362"/>
    </source>
</evidence>
<dbReference type="Proteomes" id="UP000327362">
    <property type="component" value="Chromosome"/>
</dbReference>